<dbReference type="GO" id="GO:0015920">
    <property type="term" value="P:lipopolysaccharide transport"/>
    <property type="evidence" value="ECO:0007669"/>
    <property type="project" value="TreeGrafter"/>
</dbReference>
<dbReference type="EMBL" id="JAFVMH010000005">
    <property type="protein sequence ID" value="MBO1325792.1"/>
    <property type="molecule type" value="Genomic_DNA"/>
</dbReference>
<dbReference type="AlphaFoldDB" id="A0A939HQ28"/>
<evidence type="ECO:0000313" key="8">
    <source>
        <dbReference type="Proteomes" id="UP000664073"/>
    </source>
</evidence>
<comment type="caution">
    <text evidence="7">The sequence shown here is derived from an EMBL/GenBank/DDBJ whole genome shotgun (WGS) entry which is preliminary data.</text>
</comment>
<sequence length="406" mass="43627">MTIAPFSAPPNTAPIHAPTPGGAPINPVRLAPFGLYTRHILAGYLRSLMMIAAVLLAIAETIDLWPQIDMVMASGSAPAWRNIVYFTTLRIPGLLAPLIPFATFLAVCLVEIAQTRSGERLFIANTGRSPLKSLFPAVLLGLLLGPATFVMDGYLGPVSMAEQMRQKTGRDAQRLDRTKPSNPVWMQTPQGVLSASIAFGPPASLRTLLLFRFDAASLLTEIDKADAAIRVPETGLWQLENPQVWHDARPADTRAARPMPPEQTRLIPTPPYAITLTLDPLWLSVYGMEAQYLPLATLQSLASHTQNGYDAAPYRTRMAMLLATLILPGAMAMLASTLCATRLAYGASAIATGGVIAWGYAAHAATRACLLLGQTGTLPAWLAATLVPGTLLVSVVLIHWRGERGR</sequence>
<keyword evidence="5 6" id="KW-0472">Membrane</keyword>
<dbReference type="InterPro" id="IPR005495">
    <property type="entry name" value="LptG/LptF_permease"/>
</dbReference>
<evidence type="ECO:0000256" key="4">
    <source>
        <dbReference type="ARBA" id="ARBA00022989"/>
    </source>
</evidence>
<feature type="transmembrane region" description="Helical" evidence="6">
    <location>
        <begin position="134"/>
        <end position="155"/>
    </location>
</feature>
<name>A0A939HQ28_9PROT</name>
<accession>A0A939HQ28</accession>
<reference evidence="7" key="1">
    <citation type="submission" date="2021-03" db="EMBL/GenBank/DDBJ databases">
        <title>The complete genome sequence of Acetobacter sp. TBRC 12339.</title>
        <authorList>
            <person name="Charoenyingcharoen P."/>
            <person name="Yukphan P."/>
        </authorList>
    </citation>
    <scope>NUCLEOTIDE SEQUENCE</scope>
    <source>
        <strain evidence="7">TBRC 12339</strain>
    </source>
</reference>
<gene>
    <name evidence="7" type="ORF">J2D77_11555</name>
</gene>
<dbReference type="PANTHER" id="PTHR33529">
    <property type="entry name" value="SLR0882 PROTEIN-RELATED"/>
    <property type="match status" value="1"/>
</dbReference>
<keyword evidence="2" id="KW-1003">Cell membrane</keyword>
<keyword evidence="4 6" id="KW-1133">Transmembrane helix</keyword>
<feature type="transmembrane region" description="Helical" evidence="6">
    <location>
        <begin position="381"/>
        <end position="400"/>
    </location>
</feature>
<evidence type="ECO:0000256" key="5">
    <source>
        <dbReference type="ARBA" id="ARBA00023136"/>
    </source>
</evidence>
<organism evidence="7 8">
    <name type="scientific">Acetobacter garciniae</name>
    <dbReference type="NCBI Taxonomy" id="2817435"/>
    <lineage>
        <taxon>Bacteria</taxon>
        <taxon>Pseudomonadati</taxon>
        <taxon>Pseudomonadota</taxon>
        <taxon>Alphaproteobacteria</taxon>
        <taxon>Acetobacterales</taxon>
        <taxon>Acetobacteraceae</taxon>
        <taxon>Acetobacter</taxon>
    </lineage>
</organism>
<dbReference type="Proteomes" id="UP000664073">
    <property type="component" value="Unassembled WGS sequence"/>
</dbReference>
<comment type="subcellular location">
    <subcellularLocation>
        <location evidence="1">Cell membrane</location>
        <topology evidence="1">Multi-pass membrane protein</topology>
    </subcellularLocation>
</comment>
<feature type="transmembrane region" description="Helical" evidence="6">
    <location>
        <begin position="43"/>
        <end position="62"/>
    </location>
</feature>
<keyword evidence="8" id="KW-1185">Reference proteome</keyword>
<proteinExistence type="predicted"/>
<evidence type="ECO:0000256" key="3">
    <source>
        <dbReference type="ARBA" id="ARBA00022692"/>
    </source>
</evidence>
<feature type="transmembrane region" description="Helical" evidence="6">
    <location>
        <begin position="94"/>
        <end position="113"/>
    </location>
</feature>
<dbReference type="GO" id="GO:0043190">
    <property type="term" value="C:ATP-binding cassette (ABC) transporter complex"/>
    <property type="evidence" value="ECO:0007669"/>
    <property type="project" value="TreeGrafter"/>
</dbReference>
<protein>
    <submittedName>
        <fullName evidence="7">LptF/LptG family permease</fullName>
    </submittedName>
</protein>
<evidence type="ECO:0000256" key="1">
    <source>
        <dbReference type="ARBA" id="ARBA00004651"/>
    </source>
</evidence>
<evidence type="ECO:0000256" key="6">
    <source>
        <dbReference type="SAM" id="Phobius"/>
    </source>
</evidence>
<dbReference type="PANTHER" id="PTHR33529:SF2">
    <property type="entry name" value="LIPOPOLYSACCHARIDE EXPORT SYSTEM PERMEASE PROTEIN LPTG"/>
    <property type="match status" value="1"/>
</dbReference>
<dbReference type="Pfam" id="PF03739">
    <property type="entry name" value="LptF_LptG"/>
    <property type="match status" value="1"/>
</dbReference>
<evidence type="ECO:0000256" key="2">
    <source>
        <dbReference type="ARBA" id="ARBA00022475"/>
    </source>
</evidence>
<keyword evidence="3 6" id="KW-0812">Transmembrane</keyword>
<feature type="transmembrane region" description="Helical" evidence="6">
    <location>
        <begin position="318"/>
        <end position="336"/>
    </location>
</feature>
<dbReference type="RefSeq" id="WP_207846435.1">
    <property type="nucleotide sequence ID" value="NZ_JAFVMH010000005.1"/>
</dbReference>
<feature type="transmembrane region" description="Helical" evidence="6">
    <location>
        <begin position="343"/>
        <end position="361"/>
    </location>
</feature>
<evidence type="ECO:0000313" key="7">
    <source>
        <dbReference type="EMBL" id="MBO1325792.1"/>
    </source>
</evidence>